<dbReference type="GO" id="GO:0051287">
    <property type="term" value="F:NAD binding"/>
    <property type="evidence" value="ECO:0007669"/>
    <property type="project" value="UniProtKB-UniRule"/>
</dbReference>
<comment type="function">
    <text evidence="13">Catalyzes the conversion of 4-hydroxy-tetrahydrodipicolinate (HTPA) to tetrahydrodipicolinate.</text>
</comment>
<dbReference type="GO" id="GO:0019877">
    <property type="term" value="P:diaminopimelate biosynthetic process"/>
    <property type="evidence" value="ECO:0007669"/>
    <property type="project" value="UniProtKB-UniRule"/>
</dbReference>
<dbReference type="EC" id="1.17.1.8" evidence="10 13"/>
<evidence type="ECO:0000313" key="16">
    <source>
        <dbReference type="EMBL" id="QDT18762.1"/>
    </source>
</evidence>
<comment type="catalytic activity">
    <reaction evidence="12 13">
        <text>(S)-2,3,4,5-tetrahydrodipicolinate + NAD(+) + H2O = (2S,4S)-4-hydroxy-2,3,4,5-tetrahydrodipicolinate + NADH + H(+)</text>
        <dbReference type="Rhea" id="RHEA:35323"/>
        <dbReference type="ChEBI" id="CHEBI:15377"/>
        <dbReference type="ChEBI" id="CHEBI:15378"/>
        <dbReference type="ChEBI" id="CHEBI:16845"/>
        <dbReference type="ChEBI" id="CHEBI:57540"/>
        <dbReference type="ChEBI" id="CHEBI:57945"/>
        <dbReference type="ChEBI" id="CHEBI:67139"/>
        <dbReference type="EC" id="1.17.1.8"/>
    </reaction>
</comment>
<evidence type="ECO:0000256" key="9">
    <source>
        <dbReference type="ARBA" id="ARBA00037922"/>
    </source>
</evidence>
<evidence type="ECO:0000256" key="12">
    <source>
        <dbReference type="ARBA" id="ARBA00049396"/>
    </source>
</evidence>
<keyword evidence="17" id="KW-1185">Reference proteome</keyword>
<comment type="subcellular location">
    <subcellularLocation>
        <location evidence="13">Cytoplasm</location>
    </subcellularLocation>
</comment>
<dbReference type="AlphaFoldDB" id="A0A517PHA7"/>
<dbReference type="InterPro" id="IPR023940">
    <property type="entry name" value="DHDPR_bac"/>
</dbReference>
<comment type="caution">
    <text evidence="13">Was originally thought to be a dihydrodipicolinate reductase (DHDPR), catalyzing the conversion of dihydrodipicolinate to tetrahydrodipicolinate. However, it was shown in E.coli that the substrate of the enzymatic reaction is not dihydrodipicolinate (DHDP) but in fact (2S,4S)-4-hydroxy-2,3,4,5-tetrahydrodipicolinic acid (HTPA), the product released by the DapA-catalyzed reaction.</text>
</comment>
<dbReference type="GO" id="GO:0005829">
    <property type="term" value="C:cytosol"/>
    <property type="evidence" value="ECO:0007669"/>
    <property type="project" value="TreeGrafter"/>
</dbReference>
<feature type="binding site" evidence="13">
    <location>
        <begin position="122"/>
        <end position="125"/>
    </location>
    <ligand>
        <name>NAD(+)</name>
        <dbReference type="ChEBI" id="CHEBI:57540"/>
    </ligand>
</feature>
<evidence type="ECO:0000259" key="14">
    <source>
        <dbReference type="Pfam" id="PF01113"/>
    </source>
</evidence>
<comment type="catalytic activity">
    <reaction evidence="11 13">
        <text>(S)-2,3,4,5-tetrahydrodipicolinate + NADP(+) + H2O = (2S,4S)-4-hydroxy-2,3,4,5-tetrahydrodipicolinate + NADPH + H(+)</text>
        <dbReference type="Rhea" id="RHEA:35331"/>
        <dbReference type="ChEBI" id="CHEBI:15377"/>
        <dbReference type="ChEBI" id="CHEBI:15378"/>
        <dbReference type="ChEBI" id="CHEBI:16845"/>
        <dbReference type="ChEBI" id="CHEBI:57783"/>
        <dbReference type="ChEBI" id="CHEBI:58349"/>
        <dbReference type="ChEBI" id="CHEBI:67139"/>
        <dbReference type="EC" id="1.17.1.8"/>
    </reaction>
</comment>
<evidence type="ECO:0000256" key="2">
    <source>
        <dbReference type="ARBA" id="ARBA00022490"/>
    </source>
</evidence>
<evidence type="ECO:0000256" key="13">
    <source>
        <dbReference type="HAMAP-Rule" id="MF_00102"/>
    </source>
</evidence>
<comment type="similarity">
    <text evidence="1 13">Belongs to the DapB family.</text>
</comment>
<organism evidence="16 17">
    <name type="scientific">Gimesia chilikensis</name>
    <dbReference type="NCBI Taxonomy" id="2605989"/>
    <lineage>
        <taxon>Bacteria</taxon>
        <taxon>Pseudomonadati</taxon>
        <taxon>Planctomycetota</taxon>
        <taxon>Planctomycetia</taxon>
        <taxon>Planctomycetales</taxon>
        <taxon>Planctomycetaceae</taxon>
        <taxon>Gimesia</taxon>
    </lineage>
</organism>
<evidence type="ECO:0000256" key="6">
    <source>
        <dbReference type="ARBA" id="ARBA00023002"/>
    </source>
</evidence>
<dbReference type="InterPro" id="IPR022663">
    <property type="entry name" value="DapB_C"/>
</dbReference>
<evidence type="ECO:0000313" key="17">
    <source>
        <dbReference type="Proteomes" id="UP000320421"/>
    </source>
</evidence>
<feature type="binding site" evidence="13">
    <location>
        <begin position="11"/>
        <end position="16"/>
    </location>
    <ligand>
        <name>NAD(+)</name>
        <dbReference type="ChEBI" id="CHEBI:57540"/>
    </ligand>
</feature>
<dbReference type="PROSITE" id="PS01298">
    <property type="entry name" value="DAPB"/>
    <property type="match status" value="1"/>
</dbReference>
<feature type="domain" description="Dihydrodipicolinate reductase C-terminal" evidence="15">
    <location>
        <begin position="129"/>
        <end position="264"/>
    </location>
</feature>
<keyword evidence="4 13" id="KW-0521">NADP</keyword>
<keyword evidence="6 13" id="KW-0560">Oxidoreductase</keyword>
<dbReference type="GO" id="GO:0016726">
    <property type="term" value="F:oxidoreductase activity, acting on CH or CH2 groups, NAD or NADP as acceptor"/>
    <property type="evidence" value="ECO:0007669"/>
    <property type="project" value="UniProtKB-UniRule"/>
</dbReference>
<dbReference type="PIRSF" id="PIRSF000161">
    <property type="entry name" value="DHPR"/>
    <property type="match status" value="1"/>
</dbReference>
<dbReference type="UniPathway" id="UPA00034">
    <property type="reaction ID" value="UER00018"/>
</dbReference>
<comment type="subunit">
    <text evidence="13">Homotetramer.</text>
</comment>
<dbReference type="PANTHER" id="PTHR20836:SF0">
    <property type="entry name" value="4-HYDROXY-TETRAHYDRODIPICOLINATE REDUCTASE 1, CHLOROPLASTIC-RELATED"/>
    <property type="match status" value="1"/>
</dbReference>
<dbReference type="Gene3D" id="3.40.50.720">
    <property type="entry name" value="NAD(P)-binding Rossmann-like Domain"/>
    <property type="match status" value="1"/>
</dbReference>
<dbReference type="GO" id="GO:0050661">
    <property type="term" value="F:NADP binding"/>
    <property type="evidence" value="ECO:0007669"/>
    <property type="project" value="UniProtKB-UniRule"/>
</dbReference>
<evidence type="ECO:0000256" key="10">
    <source>
        <dbReference type="ARBA" id="ARBA00038983"/>
    </source>
</evidence>
<dbReference type="GO" id="GO:0009089">
    <property type="term" value="P:lysine biosynthetic process via diaminopimelate"/>
    <property type="evidence" value="ECO:0007669"/>
    <property type="project" value="UniProtKB-UniRule"/>
</dbReference>
<dbReference type="Pfam" id="PF05173">
    <property type="entry name" value="DapB_C"/>
    <property type="match status" value="1"/>
</dbReference>
<keyword evidence="5 13" id="KW-0220">Diaminopimelate biosynthesis</keyword>
<dbReference type="Gene3D" id="3.30.360.10">
    <property type="entry name" value="Dihydrodipicolinate Reductase, domain 2"/>
    <property type="match status" value="1"/>
</dbReference>
<dbReference type="InterPro" id="IPR000846">
    <property type="entry name" value="DapB_N"/>
</dbReference>
<proteinExistence type="inferred from homology"/>
<keyword evidence="3 13" id="KW-0028">Amino-acid biosynthesis</keyword>
<evidence type="ECO:0000256" key="3">
    <source>
        <dbReference type="ARBA" id="ARBA00022605"/>
    </source>
</evidence>
<evidence type="ECO:0000256" key="7">
    <source>
        <dbReference type="ARBA" id="ARBA00023027"/>
    </source>
</evidence>
<feature type="active site" description="Proton donor" evidence="13">
    <location>
        <position position="162"/>
    </location>
</feature>
<dbReference type="SUPFAM" id="SSF51735">
    <property type="entry name" value="NAD(P)-binding Rossmann-fold domains"/>
    <property type="match status" value="1"/>
</dbReference>
<evidence type="ECO:0000256" key="1">
    <source>
        <dbReference type="ARBA" id="ARBA00006642"/>
    </source>
</evidence>
<dbReference type="Pfam" id="PF01113">
    <property type="entry name" value="DapB_N"/>
    <property type="match status" value="1"/>
</dbReference>
<evidence type="ECO:0000256" key="5">
    <source>
        <dbReference type="ARBA" id="ARBA00022915"/>
    </source>
</evidence>
<dbReference type="GO" id="GO:0008839">
    <property type="term" value="F:4-hydroxy-tetrahydrodipicolinate reductase"/>
    <property type="evidence" value="ECO:0007669"/>
    <property type="project" value="UniProtKB-UniRule"/>
</dbReference>
<evidence type="ECO:0000256" key="4">
    <source>
        <dbReference type="ARBA" id="ARBA00022857"/>
    </source>
</evidence>
<feature type="domain" description="Dihydrodipicolinate reductase N-terminal" evidence="14">
    <location>
        <begin position="7"/>
        <end position="125"/>
    </location>
</feature>
<protein>
    <recommendedName>
        <fullName evidence="10 13">4-hydroxy-tetrahydrodipicolinate reductase</fullName>
        <shortName evidence="13">HTPA reductase</shortName>
        <ecNumber evidence="10 13">1.17.1.8</ecNumber>
    </recommendedName>
</protein>
<evidence type="ECO:0000256" key="11">
    <source>
        <dbReference type="ARBA" id="ARBA00049080"/>
    </source>
</evidence>
<gene>
    <name evidence="13 16" type="primary">dapB</name>
    <name evidence="16" type="ORF">HG66A1_05240</name>
</gene>
<dbReference type="EMBL" id="CP036266">
    <property type="protein sequence ID" value="QDT18762.1"/>
    <property type="molecule type" value="Genomic_DNA"/>
</dbReference>
<name>A0A517PHA7_9PLAN</name>
<comment type="caution">
    <text evidence="13">Lacks conserved residue(s) required for the propagation of feature annotation.</text>
</comment>
<dbReference type="InterPro" id="IPR022664">
    <property type="entry name" value="DapB_N_CS"/>
</dbReference>
<evidence type="ECO:0000259" key="15">
    <source>
        <dbReference type="Pfam" id="PF05173"/>
    </source>
</evidence>
<feature type="binding site" evidence="13">
    <location>
        <position position="159"/>
    </location>
    <ligand>
        <name>(S)-2,3,4,5-tetrahydrodipicolinate</name>
        <dbReference type="ChEBI" id="CHEBI:16845"/>
    </ligand>
</feature>
<keyword evidence="2 13" id="KW-0963">Cytoplasm</keyword>
<dbReference type="NCBIfam" id="TIGR00036">
    <property type="entry name" value="dapB"/>
    <property type="match status" value="1"/>
</dbReference>
<dbReference type="CDD" id="cd02274">
    <property type="entry name" value="DHDPR_N"/>
    <property type="match status" value="1"/>
</dbReference>
<accession>A0A517PHA7</accession>
<dbReference type="RefSeq" id="WP_145180539.1">
    <property type="nucleotide sequence ID" value="NZ_CP036266.1"/>
</dbReference>
<evidence type="ECO:0000256" key="8">
    <source>
        <dbReference type="ARBA" id="ARBA00023154"/>
    </source>
</evidence>
<dbReference type="SUPFAM" id="SSF55347">
    <property type="entry name" value="Glyceraldehyde-3-phosphate dehydrogenase-like, C-terminal domain"/>
    <property type="match status" value="1"/>
</dbReference>
<feature type="active site" description="Proton donor/acceptor" evidence="13">
    <location>
        <position position="158"/>
    </location>
</feature>
<comment type="pathway">
    <text evidence="9 13">Amino-acid biosynthesis; L-lysine biosynthesis via DAP pathway; (S)-tetrahydrodipicolinate from L-aspartate: step 4/4.</text>
</comment>
<dbReference type="OrthoDB" id="9790352at2"/>
<dbReference type="PANTHER" id="PTHR20836">
    <property type="entry name" value="DIHYDRODIPICOLINATE REDUCTASE"/>
    <property type="match status" value="1"/>
</dbReference>
<keyword evidence="7 13" id="KW-0520">NAD</keyword>
<dbReference type="HAMAP" id="MF_00102">
    <property type="entry name" value="DapB"/>
    <property type="match status" value="1"/>
</dbReference>
<feature type="binding site" evidence="13">
    <location>
        <begin position="98"/>
        <end position="100"/>
    </location>
    <ligand>
        <name>NAD(+)</name>
        <dbReference type="ChEBI" id="CHEBI:57540"/>
    </ligand>
</feature>
<reference evidence="16 17" key="1">
    <citation type="submission" date="2019-02" db="EMBL/GenBank/DDBJ databases">
        <title>Deep-cultivation of Planctomycetes and their phenomic and genomic characterization uncovers novel biology.</title>
        <authorList>
            <person name="Wiegand S."/>
            <person name="Jogler M."/>
            <person name="Boedeker C."/>
            <person name="Pinto D."/>
            <person name="Vollmers J."/>
            <person name="Rivas-Marin E."/>
            <person name="Kohn T."/>
            <person name="Peeters S.H."/>
            <person name="Heuer A."/>
            <person name="Rast P."/>
            <person name="Oberbeckmann S."/>
            <person name="Bunk B."/>
            <person name="Jeske O."/>
            <person name="Meyerdierks A."/>
            <person name="Storesund J.E."/>
            <person name="Kallscheuer N."/>
            <person name="Luecker S."/>
            <person name="Lage O.M."/>
            <person name="Pohl T."/>
            <person name="Merkel B.J."/>
            <person name="Hornburger P."/>
            <person name="Mueller R.-W."/>
            <person name="Bruemmer F."/>
            <person name="Labrenz M."/>
            <person name="Spormann A.M."/>
            <person name="Op den Camp H."/>
            <person name="Overmann J."/>
            <person name="Amann R."/>
            <person name="Jetten M.S.M."/>
            <person name="Mascher T."/>
            <person name="Medema M.H."/>
            <person name="Devos D.P."/>
            <person name="Kaster A.-K."/>
            <person name="Ovreas L."/>
            <person name="Rohde M."/>
            <person name="Galperin M.Y."/>
            <person name="Jogler C."/>
        </authorList>
    </citation>
    <scope>NUCLEOTIDE SEQUENCE [LARGE SCALE GENOMIC DNA]</scope>
    <source>
        <strain evidence="16 17">HG66A1</strain>
    </source>
</reference>
<sequence>MGDQPLVGVNGASGRMGQRVAVLVYQDPDLKLGAALESESSPALGKDVGEVAGIGPVGLNITSELTDRVDVIIDFSLPAGLVKIAGVCAERQIPLVAATTGLTPEQRNEVLTASQTTPLILAPNMSVAVNLMMKLVREAAHSLKNTPSGVDVEIIERHHRFKEDAPSGTALHFGEIIADEMGQTEHVHGREGRPGPRPVCEIGYHALRTGDNVGEHTIVFGMMGETIDLTVRGHTRDSYVYGALMAAKYLTTQKAGLYTMADVLGLN</sequence>
<keyword evidence="8 13" id="KW-0457">Lysine biosynthesis</keyword>
<dbReference type="InterPro" id="IPR036291">
    <property type="entry name" value="NAD(P)-bd_dom_sf"/>
</dbReference>
<feature type="binding site" evidence="13">
    <location>
        <begin position="168"/>
        <end position="169"/>
    </location>
    <ligand>
        <name>(S)-2,3,4,5-tetrahydrodipicolinate</name>
        <dbReference type="ChEBI" id="CHEBI:16845"/>
    </ligand>
</feature>
<feature type="binding site" evidence="13">
    <location>
        <position position="37"/>
    </location>
    <ligand>
        <name>NAD(+)</name>
        <dbReference type="ChEBI" id="CHEBI:57540"/>
    </ligand>
</feature>
<dbReference type="Proteomes" id="UP000320421">
    <property type="component" value="Chromosome"/>
</dbReference>